<keyword evidence="1" id="KW-0472">Membrane</keyword>
<feature type="transmembrane region" description="Helical" evidence="1">
    <location>
        <begin position="2319"/>
        <end position="2337"/>
    </location>
</feature>
<keyword evidence="3" id="KW-1185">Reference proteome</keyword>
<dbReference type="Proteomes" id="UP000689195">
    <property type="component" value="Unassembled WGS sequence"/>
</dbReference>
<dbReference type="PANTHER" id="PTHR11319">
    <property type="entry name" value="G PROTEIN-COUPLED RECEPTOR-RELATED"/>
    <property type="match status" value="1"/>
</dbReference>
<name>A0A8S1XSW8_9CILI</name>
<keyword evidence="1" id="KW-1133">Transmembrane helix</keyword>
<dbReference type="InterPro" id="IPR006212">
    <property type="entry name" value="Furin_repeat"/>
</dbReference>
<dbReference type="PANTHER" id="PTHR11319:SF35">
    <property type="entry name" value="OUTER MEMBRANE PROTEIN PMPC-RELATED"/>
    <property type="match status" value="1"/>
</dbReference>
<accession>A0A8S1XSW8</accession>
<evidence type="ECO:0000256" key="1">
    <source>
        <dbReference type="SAM" id="Phobius"/>
    </source>
</evidence>
<keyword evidence="1" id="KW-0812">Transmembrane</keyword>
<sequence>MFKGLLSYYLLFAFEISNIYCLRTMNLQYPVYTFSIQNNQIEMENDLCGIFGVWSRYMPLSNIVQVGNIGILDSNCFHLLNAQEQTTKRINFLHYECLDFETKQIHKYVQFIDNSGIDHIIKIPIDDTFYENVWYYIEFRLYPTEKLFKIHLQQQGQQPLSQNYQIEKPFYDQYLIVIVGGDLKIQNNQQLYTSQNENLSYFPGKIRVQDFYQSYVLEYCEDYNEFIEENYGACECRISYKIPINDQIISKQDKLFFISENINCETFLLSGWIKINDIHTYVKEFDYKFLKLFGNFMKPQLTDDNLAAFQLTYRISSNGNQIIVSTYSYTFPTVNIDFSKNSFLIEEVFNFASNIKLWHYLVVRKYKTNINIQITFYEGYRQEKFEFNKEVKQFNLLQFKLLYGNLFQLSSNYLKLQIQGFQFQNCPDFQEQPIDCHATCKECDGPTQNDCLSCFESSNRIYLPEFKQCLCKYGMIDQGYICITQQSLNLTTTSDQFTYNGCKYGYYEMDGICEKCPSIISKNLVTCLECLQNTKEWLSTGCCEIIIYSDNEGNTLKQFEEFGCHFLSGNKVLDEDICLSCDIMEPDIKYPYPIPRLAYCYQPYYRNFEKKCILCDIKYCVYCFQYFESDQTKTTLDQVFDYDIVGEEIKTGCAQCIDGFMYSFEKEQCIYQNPSIPNCLRAYVTKSGSEICTLSSIDDFSVAPEIINCQHLILNCKHCIQTPEMIIRCVICEDGYKASAITGICTKCSFLENSKVCVEWNQYNLEPWKWFIQSFRIKFLNLQNFYNVGILRIPVEYVLECLDGYKVINNECKKYCNDNCLVCKANTLKSYFYCEKCGLNKYKQPIRFQNNGICIACSSLCQACEERSTEEIQNINSQFVRTSESSIYTLKCLQKVPLPNITIDPILSIAYYCFNEDCDRLLEYTVLYFFFLQVLSQIFDYIEAYFNYEYFNEIGLQQIALILKMNSEYADRYYPTFSNDLKEKVFSLQLVQVRLEGDLQPINFSPSFKILNCDEITIKQIVYNIQTKLELTFQNREQSISVNIIDISFYSDQANPIQLQIIEDNNLNYNLQNVLIYDANIYNSSIFSVTQTDLEGIINITNLTLSNCSFQNSTLLFFSNFNKKIIIDNLTINSCQFYNSSIIRFNFTSFYFADIIIKNVNIQNSLFQDSIFLYNNANSSVKINQFLLLKSQINGSRFISFSKDFQFNNALLKENLLKDVQLLLQLSLSFLNSKIMIDNFKILKNEFFNFQIFNTELNQVMNQVHSTLSYFQFEDNLPDPQENQLYLFIITCQHLLISNVLLKNTQNFRFFSFIAIPTIRIENIIYENQYQSEKVPFTIECLQNSATNSQLLQVQGFSNIMLQYIQIKNQISIDKSIISIQSNPLVDFNQIEQILFREVTFIGNILLKINLGIFFSLFEIYSEKTQKITIENIIFQENIFHSYEADPSDNSASLAHIESGESKIRISNILCSNNTLTNSSNSFISIISDEISVEKFQTFNHNYLDVKLWQKYYQLQIHSQFNQNQIIYLIKNTYKIDTIGGGLSITASQIQFNNGLFNNIIASSSLIFKINLKGNGIVIIKNCDIAYAQAQLTSTTQVNGAMTIDARRSLLIIQIENLNLKYVQNKLSSSIFSITPSLIKNKITLKQIYALNCFSLLNQLLHLEFDYKNAENNIVIIENLHILQTEAAFMLYVQSVGKLNRIDIEKAIQDNAILNMIGCQAYIKQVLIEGVLSSSILKIVDYAKIVLTNFQFQYISTFYPLHLIDLSQTNVLQSDLMLNNFSIQNGNSFQFNKYQLNYYQNNLNVDQQIKQCTLISDYVTDQSSDSESIHIFFEEMIQNSNQNGSLIRINSITNQTPITVKKILIQNNNCEHCLNGLLYFELVDFKIIKIQQIQCVLNFIKRNGCILAISKNSLDRKFIIDQSTFISNQGTQGTGVQGQNIRVVLANSRIINNVASQKGGGIYFNPILSSFLLYQTVICQNSAQIGGGVYLEGNSSLSNYNFIQSLMIQNSAQVSSNNLYEVPSHLALQINYQVMHSLKQEIDNQIIYLLQLHPYKIISQNQVITTNYLTIPSGQMLANYELYNPKLRKYISYLKEISVIFKNSRNEKQHSIINSTCNLTQEIYDIQSQIALDSLQLYSIGYNSDTNKFDIGSTKFNFDPYQQESKKYEILVECKTDYQYKILSYKMRVNSFFCQLGEFYISEGCQACQSEQGFYSVTYNSTKCSIFDKTKFEAITTNQILLKPGYWRPNYISDYVELCYKNIYQCKGGWSVGDDICNKGHIGGLCEECDNFNIKGDGQFFKNQQQLDCQQCQELSKRVIAFLLILIWALLSTLLTIRSIEKSNLLFRYLKLKLKFADILFNLDQDHESILLKLYLNYLWIFSLIFTFNINFSFSLSFLKQSSDTTYFMANFFECFLSEIEGIELIYSRIILTVGLIISQVLIIQFGFALFSFFTAQKYKSRIMSNTILYLYIQNYATLIKQFFSTLAIRKISQIDYIQGDVSLLYGSNNHFNWIYAFIIPGSALFGLIIPLSLYIFLYLKKNDLNKIKYRSHIGYLFNEYTRKNYFWEWIKLWNKTIIIIILIYFETDISLKASSLGLCLLIYQYLSQHFKPYNLQKFNLLDIQTGQLCSSAIFFAAVKYICDQQENYTLSSLIQTIIILISLILSYPFIRGILKVYFKKYKPGVFEIMLTICKKCYPNSKFTKYLSLRLIILRQREKKIKSHFQKMKQAFKKRKQNEKKQQKIVLNSNLSKNNTMNLLLIQSQKKEFDNS</sequence>
<dbReference type="EMBL" id="CAJJDO010000136">
    <property type="protein sequence ID" value="CAD8204073.1"/>
    <property type="molecule type" value="Genomic_DNA"/>
</dbReference>
<feature type="transmembrane region" description="Helical" evidence="1">
    <location>
        <begin position="2430"/>
        <end position="2456"/>
    </location>
</feature>
<gene>
    <name evidence="2" type="ORF">PPENT_87.1.T1360003</name>
</gene>
<reference evidence="2" key="1">
    <citation type="submission" date="2021-01" db="EMBL/GenBank/DDBJ databases">
        <authorList>
            <consortium name="Genoscope - CEA"/>
            <person name="William W."/>
        </authorList>
    </citation>
    <scope>NUCLEOTIDE SEQUENCE</scope>
</reference>
<dbReference type="OrthoDB" id="317423at2759"/>
<feature type="transmembrane region" description="Helical" evidence="1">
    <location>
        <begin position="2514"/>
        <end position="2540"/>
    </location>
</feature>
<feature type="transmembrane region" description="Helical" evidence="1">
    <location>
        <begin position="2468"/>
        <end position="2489"/>
    </location>
</feature>
<feature type="transmembrane region" description="Helical" evidence="1">
    <location>
        <begin position="2651"/>
        <end position="2671"/>
    </location>
</feature>
<evidence type="ECO:0000313" key="3">
    <source>
        <dbReference type="Proteomes" id="UP000689195"/>
    </source>
</evidence>
<comment type="caution">
    <text evidence="2">The sequence shown here is derived from an EMBL/GenBank/DDBJ whole genome shotgun (WGS) entry which is preliminary data.</text>
</comment>
<dbReference type="CDD" id="cd00064">
    <property type="entry name" value="FU"/>
    <property type="match status" value="1"/>
</dbReference>
<organism evidence="2 3">
    <name type="scientific">Paramecium pentaurelia</name>
    <dbReference type="NCBI Taxonomy" id="43138"/>
    <lineage>
        <taxon>Eukaryota</taxon>
        <taxon>Sar</taxon>
        <taxon>Alveolata</taxon>
        <taxon>Ciliophora</taxon>
        <taxon>Intramacronucleata</taxon>
        <taxon>Oligohymenophorea</taxon>
        <taxon>Peniculida</taxon>
        <taxon>Parameciidae</taxon>
        <taxon>Paramecium</taxon>
    </lineage>
</organism>
<proteinExistence type="predicted"/>
<evidence type="ECO:0008006" key="4">
    <source>
        <dbReference type="Google" id="ProtNLM"/>
    </source>
</evidence>
<protein>
    <recommendedName>
        <fullName evidence="4">Transmembrane protein</fullName>
    </recommendedName>
</protein>
<feature type="transmembrane region" description="Helical" evidence="1">
    <location>
        <begin position="2378"/>
        <end position="2399"/>
    </location>
</feature>
<evidence type="ECO:0000313" key="2">
    <source>
        <dbReference type="EMBL" id="CAD8204073.1"/>
    </source>
</evidence>